<comment type="function">
    <text evidence="14">Member of a two-component regulatory system.</text>
</comment>
<keyword evidence="3 14" id="KW-1003">Cell membrane</keyword>
<keyword evidence="12 14" id="KW-0902">Two-component regulatory system</keyword>
<evidence type="ECO:0000256" key="1">
    <source>
        <dbReference type="ARBA" id="ARBA00000085"/>
    </source>
</evidence>
<feature type="transmembrane region" description="Helical" evidence="14">
    <location>
        <begin position="16"/>
        <end position="38"/>
    </location>
</feature>
<dbReference type="PANTHER" id="PTHR45436:SF9">
    <property type="entry name" value="SENSOR PROTEIN"/>
    <property type="match status" value="1"/>
</dbReference>
<keyword evidence="7 14" id="KW-0812">Transmembrane</keyword>
<dbReference type="SMART" id="SM00387">
    <property type="entry name" value="HATPase_c"/>
    <property type="match status" value="1"/>
</dbReference>
<dbReference type="NCBIfam" id="TIGR01386">
    <property type="entry name" value="cztS_silS_copS"/>
    <property type="match status" value="1"/>
</dbReference>
<evidence type="ECO:0000256" key="4">
    <source>
        <dbReference type="ARBA" id="ARBA00022519"/>
    </source>
</evidence>
<dbReference type="InterPro" id="IPR036890">
    <property type="entry name" value="HATPase_C_sf"/>
</dbReference>
<evidence type="ECO:0000256" key="3">
    <source>
        <dbReference type="ARBA" id="ARBA00022475"/>
    </source>
</evidence>
<evidence type="ECO:0000313" key="18">
    <source>
        <dbReference type="Proteomes" id="UP000483432"/>
    </source>
</evidence>
<keyword evidence="6 14" id="KW-0808">Transferase</keyword>
<dbReference type="PRINTS" id="PR00344">
    <property type="entry name" value="BCTRLSENSOR"/>
</dbReference>
<feature type="transmembrane region" description="Helical" evidence="14">
    <location>
        <begin position="145"/>
        <end position="168"/>
    </location>
</feature>
<dbReference type="AlphaFoldDB" id="A0A7C9JXC7"/>
<keyword evidence="5" id="KW-0597">Phosphoprotein</keyword>
<dbReference type="SUPFAM" id="SSF47384">
    <property type="entry name" value="Homodimeric domain of signal transducing histidine kinase"/>
    <property type="match status" value="1"/>
</dbReference>
<name>A0A7C9JXC7_9PROT</name>
<reference evidence="17 18" key="1">
    <citation type="submission" date="2019-09" db="EMBL/GenBank/DDBJ databases">
        <title>H2 Metabolism Revealed by Metagenomic Analysis in Subglacial Sediment of East Antarctica.</title>
        <authorList>
            <person name="Yang Z."/>
            <person name="Zhang Y."/>
            <person name="Lv Y."/>
            <person name="Yan W."/>
            <person name="Xiao X."/>
            <person name="Sun B."/>
            <person name="Ma H."/>
        </authorList>
    </citation>
    <scope>NUCLEOTIDE SEQUENCE [LARGE SCALE GENOMIC DNA]</scope>
    <source>
        <strain evidence="17">Bin2_2</strain>
    </source>
</reference>
<dbReference type="InterPro" id="IPR005467">
    <property type="entry name" value="His_kinase_dom"/>
</dbReference>
<dbReference type="PROSITE" id="PS50109">
    <property type="entry name" value="HIS_KIN"/>
    <property type="match status" value="1"/>
</dbReference>
<dbReference type="GO" id="GO:0005524">
    <property type="term" value="F:ATP binding"/>
    <property type="evidence" value="ECO:0007669"/>
    <property type="project" value="UniProtKB-KW"/>
</dbReference>
<dbReference type="Pfam" id="PF00512">
    <property type="entry name" value="HisKA"/>
    <property type="match status" value="1"/>
</dbReference>
<keyword evidence="4 14" id="KW-0997">Cell inner membrane</keyword>
<comment type="subcellular location">
    <subcellularLocation>
        <location evidence="2 14">Cell inner membrane</location>
    </subcellularLocation>
</comment>
<keyword evidence="13 14" id="KW-0472">Membrane</keyword>
<feature type="domain" description="Histidine kinase" evidence="15">
    <location>
        <begin position="230"/>
        <end position="444"/>
    </location>
</feature>
<evidence type="ECO:0000256" key="11">
    <source>
        <dbReference type="ARBA" id="ARBA00022989"/>
    </source>
</evidence>
<evidence type="ECO:0000259" key="15">
    <source>
        <dbReference type="PROSITE" id="PS50109"/>
    </source>
</evidence>
<sequence>MKQNGKWSLDRRLSTWLAIQTFLGLTLVSAAVYIAIAFNLDTRQADALAQKQSIVTHLLDEARLEGDLPNLKHKLDDFFAGHTDLVLELYEQDGTLVYRSAQNRAEVKRVHAAKFSLASTAGVFDELTAQLSMDTRADDDLLRRLAVTLVAVALFGSLVVSAGGFLLVRLGHAPVQHLVDQTRDLAADTLGRRLDGSAQPGELQPLVEQFNALLERLGRAYEQMEGFNSDVAHELNTPLSTIITSTELALRKERDPEALRDMLGSNLEDLHRMSGIIKDMLFLSQSERGARARRTHVPSLAAVAFDVADYHEAALSDAELQVEIAGDFAGEFDVPLIKRAISNLLGNATRYAERGSTVRIELTPRGAGFVELAVINRGQPIAAEHLPRLFDRFYRADPSRAQAESHHGLGLAIVATIARMHGGRPFAKSVDGQTSVALVLASQTEIS</sequence>
<comment type="catalytic activity">
    <reaction evidence="1 14">
        <text>ATP + protein L-histidine = ADP + protein N-phospho-L-histidine.</text>
        <dbReference type="EC" id="2.7.13.3"/>
    </reaction>
</comment>
<dbReference type="CDD" id="cd00082">
    <property type="entry name" value="HisKA"/>
    <property type="match status" value="1"/>
</dbReference>
<dbReference type="InterPro" id="IPR036097">
    <property type="entry name" value="HisK_dim/P_sf"/>
</dbReference>
<gene>
    <name evidence="17" type="ORF">GZ085_08200</name>
</gene>
<dbReference type="Gene3D" id="1.10.287.130">
    <property type="match status" value="1"/>
</dbReference>
<evidence type="ECO:0000256" key="10">
    <source>
        <dbReference type="ARBA" id="ARBA00022840"/>
    </source>
</evidence>
<dbReference type="PROSITE" id="PS50885">
    <property type="entry name" value="HAMP"/>
    <property type="match status" value="1"/>
</dbReference>
<evidence type="ECO:0000256" key="9">
    <source>
        <dbReference type="ARBA" id="ARBA00022777"/>
    </source>
</evidence>
<evidence type="ECO:0000256" key="12">
    <source>
        <dbReference type="ARBA" id="ARBA00023012"/>
    </source>
</evidence>
<dbReference type="Gene3D" id="3.30.565.10">
    <property type="entry name" value="Histidine kinase-like ATPase, C-terminal domain"/>
    <property type="match status" value="1"/>
</dbReference>
<dbReference type="GO" id="GO:0000155">
    <property type="term" value="F:phosphorelay sensor kinase activity"/>
    <property type="evidence" value="ECO:0007669"/>
    <property type="project" value="InterPro"/>
</dbReference>
<evidence type="ECO:0000256" key="7">
    <source>
        <dbReference type="ARBA" id="ARBA00022692"/>
    </source>
</evidence>
<dbReference type="CDD" id="cd00075">
    <property type="entry name" value="HATPase"/>
    <property type="match status" value="1"/>
</dbReference>
<dbReference type="InterPro" id="IPR004358">
    <property type="entry name" value="Sig_transdc_His_kin-like_C"/>
</dbReference>
<dbReference type="SMART" id="SM00304">
    <property type="entry name" value="HAMP"/>
    <property type="match status" value="1"/>
</dbReference>
<feature type="domain" description="HAMP" evidence="16">
    <location>
        <begin position="169"/>
        <end position="222"/>
    </location>
</feature>
<dbReference type="SMART" id="SM00388">
    <property type="entry name" value="HisKA"/>
    <property type="match status" value="1"/>
</dbReference>
<evidence type="ECO:0000256" key="8">
    <source>
        <dbReference type="ARBA" id="ARBA00022741"/>
    </source>
</evidence>
<protein>
    <recommendedName>
        <fullName evidence="14">Sensor protein</fullName>
        <ecNumber evidence="14">2.7.13.3</ecNumber>
    </recommendedName>
</protein>
<keyword evidence="8 14" id="KW-0547">Nucleotide-binding</keyword>
<keyword evidence="11 14" id="KW-1133">Transmembrane helix</keyword>
<dbReference type="Proteomes" id="UP000483432">
    <property type="component" value="Unassembled WGS sequence"/>
</dbReference>
<dbReference type="InterPro" id="IPR003594">
    <property type="entry name" value="HATPase_dom"/>
</dbReference>
<evidence type="ECO:0000256" key="5">
    <source>
        <dbReference type="ARBA" id="ARBA00022553"/>
    </source>
</evidence>
<dbReference type="PANTHER" id="PTHR45436">
    <property type="entry name" value="SENSOR HISTIDINE KINASE YKOH"/>
    <property type="match status" value="1"/>
</dbReference>
<evidence type="ECO:0000256" key="2">
    <source>
        <dbReference type="ARBA" id="ARBA00004533"/>
    </source>
</evidence>
<dbReference type="Gene3D" id="6.10.340.10">
    <property type="match status" value="1"/>
</dbReference>
<dbReference type="InterPro" id="IPR006290">
    <property type="entry name" value="CztS_silS_copS"/>
</dbReference>
<dbReference type="Pfam" id="PF02518">
    <property type="entry name" value="HATPase_c"/>
    <property type="match status" value="1"/>
</dbReference>
<evidence type="ECO:0000313" key="17">
    <source>
        <dbReference type="EMBL" id="NDP48358.1"/>
    </source>
</evidence>
<comment type="caution">
    <text evidence="17">The sequence shown here is derived from an EMBL/GenBank/DDBJ whole genome shotgun (WGS) entry which is preliminary data.</text>
</comment>
<keyword evidence="9 14" id="KW-0418">Kinase</keyword>
<organism evidence="17 18">
    <name type="scientific">Sulfuriferula multivorans</name>
    <dbReference type="NCBI Taxonomy" id="1559896"/>
    <lineage>
        <taxon>Bacteria</taxon>
        <taxon>Pseudomonadati</taxon>
        <taxon>Pseudomonadota</taxon>
        <taxon>Betaproteobacteria</taxon>
        <taxon>Nitrosomonadales</taxon>
        <taxon>Sulfuricellaceae</taxon>
        <taxon>Sulfuriferula</taxon>
    </lineage>
</organism>
<dbReference type="GO" id="GO:0005886">
    <property type="term" value="C:plasma membrane"/>
    <property type="evidence" value="ECO:0007669"/>
    <property type="project" value="UniProtKB-SubCell"/>
</dbReference>
<proteinExistence type="predicted"/>
<accession>A0A7C9JXC7</accession>
<dbReference type="Pfam" id="PF00672">
    <property type="entry name" value="HAMP"/>
    <property type="match status" value="1"/>
</dbReference>
<keyword evidence="10 14" id="KW-0067">ATP-binding</keyword>
<dbReference type="EC" id="2.7.13.3" evidence="14"/>
<evidence type="ECO:0000256" key="14">
    <source>
        <dbReference type="RuleBase" id="RU364088"/>
    </source>
</evidence>
<dbReference type="InterPro" id="IPR003660">
    <property type="entry name" value="HAMP_dom"/>
</dbReference>
<evidence type="ECO:0000256" key="6">
    <source>
        <dbReference type="ARBA" id="ARBA00022679"/>
    </source>
</evidence>
<evidence type="ECO:0000259" key="16">
    <source>
        <dbReference type="PROSITE" id="PS50885"/>
    </source>
</evidence>
<dbReference type="EMBL" id="JAAFGW010000107">
    <property type="protein sequence ID" value="NDP48358.1"/>
    <property type="molecule type" value="Genomic_DNA"/>
</dbReference>
<dbReference type="SUPFAM" id="SSF55874">
    <property type="entry name" value="ATPase domain of HSP90 chaperone/DNA topoisomerase II/histidine kinase"/>
    <property type="match status" value="1"/>
</dbReference>
<dbReference type="InterPro" id="IPR003661">
    <property type="entry name" value="HisK_dim/P_dom"/>
</dbReference>
<dbReference type="InterPro" id="IPR050428">
    <property type="entry name" value="TCS_sensor_his_kinase"/>
</dbReference>
<evidence type="ECO:0000256" key="13">
    <source>
        <dbReference type="ARBA" id="ARBA00023136"/>
    </source>
</evidence>